<evidence type="ECO:0000313" key="1">
    <source>
        <dbReference type="EMBL" id="MED6281951.1"/>
    </source>
</evidence>
<gene>
    <name evidence="1" type="ORF">CHARACLAT_027070</name>
</gene>
<comment type="caution">
    <text evidence="1">The sequence shown here is derived from an EMBL/GenBank/DDBJ whole genome shotgun (WGS) entry which is preliminary data.</text>
</comment>
<accession>A0ABU7E4M5</accession>
<evidence type="ECO:0000313" key="2">
    <source>
        <dbReference type="Proteomes" id="UP001352852"/>
    </source>
</evidence>
<keyword evidence="2" id="KW-1185">Reference proteome</keyword>
<dbReference type="EMBL" id="JAHUTJ010044345">
    <property type="protein sequence ID" value="MED6281951.1"/>
    <property type="molecule type" value="Genomic_DNA"/>
</dbReference>
<organism evidence="1 2">
    <name type="scientific">Characodon lateralis</name>
    <dbReference type="NCBI Taxonomy" id="208331"/>
    <lineage>
        <taxon>Eukaryota</taxon>
        <taxon>Metazoa</taxon>
        <taxon>Chordata</taxon>
        <taxon>Craniata</taxon>
        <taxon>Vertebrata</taxon>
        <taxon>Euteleostomi</taxon>
        <taxon>Actinopterygii</taxon>
        <taxon>Neopterygii</taxon>
        <taxon>Teleostei</taxon>
        <taxon>Neoteleostei</taxon>
        <taxon>Acanthomorphata</taxon>
        <taxon>Ovalentaria</taxon>
        <taxon>Atherinomorphae</taxon>
        <taxon>Cyprinodontiformes</taxon>
        <taxon>Goodeidae</taxon>
        <taxon>Characodon</taxon>
    </lineage>
</organism>
<proteinExistence type="predicted"/>
<protein>
    <submittedName>
        <fullName evidence="1">Uncharacterized protein</fullName>
    </submittedName>
</protein>
<sequence>MLPTLLAFIPTNSCHHQDFHKLPSKETSTNCLLRWTGDLSRVTPPLAHRLLEIGTSSPRPTYCFFFSCSQWKTYEFSLPPC</sequence>
<reference evidence="1 2" key="1">
    <citation type="submission" date="2021-06" db="EMBL/GenBank/DDBJ databases">
        <authorList>
            <person name="Palmer J.M."/>
        </authorList>
    </citation>
    <scope>NUCLEOTIDE SEQUENCE [LARGE SCALE GENOMIC DNA]</scope>
    <source>
        <strain evidence="1 2">CL_MEX2019</strain>
        <tissue evidence="1">Muscle</tissue>
    </source>
</reference>
<dbReference type="Proteomes" id="UP001352852">
    <property type="component" value="Unassembled WGS sequence"/>
</dbReference>
<name>A0ABU7E4M5_9TELE</name>